<comment type="caution">
    <text evidence="1">The sequence shown here is derived from an EMBL/GenBank/DDBJ whole genome shotgun (WGS) entry which is preliminary data.</text>
</comment>
<proteinExistence type="predicted"/>
<dbReference type="AlphaFoldDB" id="A0AAV7Q281"/>
<organism evidence="1 2">
    <name type="scientific">Pleurodeles waltl</name>
    <name type="common">Iberian ribbed newt</name>
    <dbReference type="NCBI Taxonomy" id="8319"/>
    <lineage>
        <taxon>Eukaryota</taxon>
        <taxon>Metazoa</taxon>
        <taxon>Chordata</taxon>
        <taxon>Craniata</taxon>
        <taxon>Vertebrata</taxon>
        <taxon>Euteleostomi</taxon>
        <taxon>Amphibia</taxon>
        <taxon>Batrachia</taxon>
        <taxon>Caudata</taxon>
        <taxon>Salamandroidea</taxon>
        <taxon>Salamandridae</taxon>
        <taxon>Pleurodelinae</taxon>
        <taxon>Pleurodeles</taxon>
    </lineage>
</organism>
<dbReference type="EMBL" id="JANPWB010000010">
    <property type="protein sequence ID" value="KAJ1134354.1"/>
    <property type="molecule type" value="Genomic_DNA"/>
</dbReference>
<evidence type="ECO:0000313" key="1">
    <source>
        <dbReference type="EMBL" id="KAJ1134354.1"/>
    </source>
</evidence>
<reference evidence="1" key="1">
    <citation type="journal article" date="2022" name="bioRxiv">
        <title>Sequencing and chromosome-scale assembly of the giantPleurodeles waltlgenome.</title>
        <authorList>
            <person name="Brown T."/>
            <person name="Elewa A."/>
            <person name="Iarovenko S."/>
            <person name="Subramanian E."/>
            <person name="Araus A.J."/>
            <person name="Petzold A."/>
            <person name="Susuki M."/>
            <person name="Suzuki K.-i.T."/>
            <person name="Hayashi T."/>
            <person name="Toyoda A."/>
            <person name="Oliveira C."/>
            <person name="Osipova E."/>
            <person name="Leigh N.D."/>
            <person name="Simon A."/>
            <person name="Yun M.H."/>
        </authorList>
    </citation>
    <scope>NUCLEOTIDE SEQUENCE</scope>
    <source>
        <strain evidence="1">20211129_DDA</strain>
        <tissue evidence="1">Liver</tissue>
    </source>
</reference>
<sequence>MPDAPDSESLKLLQRIIEEVNPQCILTSAKQDQNLSEFLRTVGSEDYSSADRRPEIVLYPHLDFGVVPSLLVF</sequence>
<dbReference type="Proteomes" id="UP001066276">
    <property type="component" value="Chromosome 6"/>
</dbReference>
<protein>
    <submittedName>
        <fullName evidence="1">Uncharacterized protein</fullName>
    </submittedName>
</protein>
<keyword evidence="2" id="KW-1185">Reference proteome</keyword>
<gene>
    <name evidence="1" type="ORF">NDU88_000806</name>
</gene>
<evidence type="ECO:0000313" key="2">
    <source>
        <dbReference type="Proteomes" id="UP001066276"/>
    </source>
</evidence>
<accession>A0AAV7Q281</accession>
<name>A0AAV7Q281_PLEWA</name>